<dbReference type="Pfam" id="PF01381">
    <property type="entry name" value="HTH_3"/>
    <property type="match status" value="1"/>
</dbReference>
<organism evidence="2 3">
    <name type="scientific">Myroides phaeus</name>
    <dbReference type="NCBI Taxonomy" id="702745"/>
    <lineage>
        <taxon>Bacteria</taxon>
        <taxon>Pseudomonadati</taxon>
        <taxon>Bacteroidota</taxon>
        <taxon>Flavobacteriia</taxon>
        <taxon>Flavobacteriales</taxon>
        <taxon>Flavobacteriaceae</taxon>
        <taxon>Myroides</taxon>
    </lineage>
</organism>
<dbReference type="InterPro" id="IPR010982">
    <property type="entry name" value="Lambda_DNA-bd_dom_sf"/>
</dbReference>
<sequence length="168" mass="18819">MEHFVNRLAFLLENLDYTASAFADKIGVQRSSLSHLLSGRNKPSLDFVMKINDAFPEISLTWLLKGKGNYIESENVTSITKIIQQPVPTIAPPIDPLTGHIITSKEDDQTGTKTQESDSNTVQKQEDNAALNNSNSILNQFPLHVNSNVDQIVVFYKDGTFKQFKPRQ</sequence>
<dbReference type="EMBL" id="FNDQ01000005">
    <property type="protein sequence ID" value="SDH49796.1"/>
    <property type="molecule type" value="Genomic_DNA"/>
</dbReference>
<dbReference type="RefSeq" id="WP_090406536.1">
    <property type="nucleotide sequence ID" value="NZ_FNDQ01000005.1"/>
</dbReference>
<protein>
    <submittedName>
        <fullName evidence="2">Transcriptional regulator, contains XRE-family HTH domain</fullName>
    </submittedName>
</protein>
<feature type="domain" description="HTH cro/C1-type" evidence="1">
    <location>
        <begin position="8"/>
        <end position="63"/>
    </location>
</feature>
<dbReference type="Proteomes" id="UP000243588">
    <property type="component" value="Unassembled WGS sequence"/>
</dbReference>
<dbReference type="SMART" id="SM00530">
    <property type="entry name" value="HTH_XRE"/>
    <property type="match status" value="1"/>
</dbReference>
<dbReference type="PROSITE" id="PS50943">
    <property type="entry name" value="HTH_CROC1"/>
    <property type="match status" value="1"/>
</dbReference>
<gene>
    <name evidence="2" type="ORF">SAMN05421818_10547</name>
</gene>
<dbReference type="InterPro" id="IPR001387">
    <property type="entry name" value="Cro/C1-type_HTH"/>
</dbReference>
<dbReference type="SUPFAM" id="SSF47413">
    <property type="entry name" value="lambda repressor-like DNA-binding domains"/>
    <property type="match status" value="1"/>
</dbReference>
<evidence type="ECO:0000313" key="2">
    <source>
        <dbReference type="EMBL" id="SDH49796.1"/>
    </source>
</evidence>
<reference evidence="3" key="1">
    <citation type="submission" date="2016-10" db="EMBL/GenBank/DDBJ databases">
        <authorList>
            <person name="Varghese N."/>
            <person name="Submissions S."/>
        </authorList>
    </citation>
    <scope>NUCLEOTIDE SEQUENCE [LARGE SCALE GENOMIC DNA]</scope>
    <source>
        <strain evidence="3">DSM 23313</strain>
    </source>
</reference>
<dbReference type="STRING" id="702745.SAMN05421818_10547"/>
<accession>A0A1G8CWE3</accession>
<dbReference type="Gene3D" id="1.10.260.40">
    <property type="entry name" value="lambda repressor-like DNA-binding domains"/>
    <property type="match status" value="1"/>
</dbReference>
<name>A0A1G8CWE3_9FLAO</name>
<dbReference type="AlphaFoldDB" id="A0A1G8CWE3"/>
<evidence type="ECO:0000313" key="3">
    <source>
        <dbReference type="Proteomes" id="UP000243588"/>
    </source>
</evidence>
<evidence type="ECO:0000259" key="1">
    <source>
        <dbReference type="PROSITE" id="PS50943"/>
    </source>
</evidence>
<dbReference type="CDD" id="cd00093">
    <property type="entry name" value="HTH_XRE"/>
    <property type="match status" value="1"/>
</dbReference>
<dbReference type="GO" id="GO:0003677">
    <property type="term" value="F:DNA binding"/>
    <property type="evidence" value="ECO:0007669"/>
    <property type="project" value="InterPro"/>
</dbReference>
<proteinExistence type="predicted"/>
<keyword evidence="3" id="KW-1185">Reference proteome</keyword>